<dbReference type="EMBL" id="CP015217">
    <property type="protein sequence ID" value="AOP34309.1"/>
    <property type="molecule type" value="Genomic_DNA"/>
</dbReference>
<dbReference type="KEGG" id="laj:A0128_10895"/>
<protein>
    <submittedName>
        <fullName evidence="1">Uncharacterized protein</fullName>
    </submittedName>
</protein>
<evidence type="ECO:0000313" key="2">
    <source>
        <dbReference type="Proteomes" id="UP000094197"/>
    </source>
</evidence>
<organism evidence="1 2">
    <name type="scientific">Leptospira tipperaryensis</name>
    <dbReference type="NCBI Taxonomy" id="2564040"/>
    <lineage>
        <taxon>Bacteria</taxon>
        <taxon>Pseudomonadati</taxon>
        <taxon>Spirochaetota</taxon>
        <taxon>Spirochaetia</taxon>
        <taxon>Leptospirales</taxon>
        <taxon>Leptospiraceae</taxon>
        <taxon>Leptospira</taxon>
    </lineage>
</organism>
<gene>
    <name evidence="1" type="ORF">A0128_10895</name>
</gene>
<name>A0A1D7UXI9_9LEPT</name>
<dbReference type="Proteomes" id="UP000094197">
    <property type="component" value="Chromosome 1"/>
</dbReference>
<sequence length="66" mass="7569">MRTRTCLCRSSNKIGFDKGGILISRRHPILRPKRGGKKIELVFIVTFPFSSLPGRVFSLENFEGFR</sequence>
<evidence type="ECO:0000313" key="1">
    <source>
        <dbReference type="EMBL" id="AOP34309.1"/>
    </source>
</evidence>
<proteinExistence type="predicted"/>
<reference evidence="1 2" key="1">
    <citation type="submission" date="2016-04" db="EMBL/GenBank/DDBJ databases">
        <title>Complete genome seqeunce of Leptospira alstonii serovar Room22.</title>
        <authorList>
            <person name="Nally J.E."/>
            <person name="Bayles D.O."/>
            <person name="Hurley D."/>
            <person name="Fanning S."/>
            <person name="McMahon B.J."/>
            <person name="Arent Z."/>
        </authorList>
    </citation>
    <scope>NUCLEOTIDE SEQUENCE [LARGE SCALE GENOMIC DNA]</scope>
    <source>
        <strain evidence="1 2">GWTS #1</strain>
    </source>
</reference>
<dbReference type="AlphaFoldDB" id="A0A1D7UXI9"/>
<keyword evidence="2" id="KW-1185">Reference proteome</keyword>
<accession>A0A1D7UXI9</accession>